<evidence type="ECO:0000256" key="1">
    <source>
        <dbReference type="HAMAP-Rule" id="MF_00122"/>
    </source>
</evidence>
<gene>
    <name evidence="1 2" type="primary">gatC</name>
    <name evidence="2" type="ORF">E1284_19520</name>
</gene>
<keyword evidence="3" id="KW-1185">Reference proteome</keyword>
<dbReference type="OrthoDB" id="5295223at2"/>
<dbReference type="EC" id="6.3.5.-" evidence="1"/>
<dbReference type="GO" id="GO:0070681">
    <property type="term" value="P:glutaminyl-tRNAGln biosynthesis via transamidation"/>
    <property type="evidence" value="ECO:0007669"/>
    <property type="project" value="TreeGrafter"/>
</dbReference>
<dbReference type="EMBL" id="SMJW01000094">
    <property type="protein sequence ID" value="TDC13684.1"/>
    <property type="molecule type" value="Genomic_DNA"/>
</dbReference>
<dbReference type="GO" id="GO:0050567">
    <property type="term" value="F:glutaminyl-tRNA synthase (glutamine-hydrolyzing) activity"/>
    <property type="evidence" value="ECO:0007669"/>
    <property type="project" value="UniProtKB-UniRule"/>
</dbReference>
<reference evidence="2 3" key="1">
    <citation type="submission" date="2019-03" db="EMBL/GenBank/DDBJ databases">
        <title>Draft genome sequences of novel Actinobacteria.</title>
        <authorList>
            <person name="Sahin N."/>
            <person name="Ay H."/>
            <person name="Saygin H."/>
        </authorList>
    </citation>
    <scope>NUCLEOTIDE SEQUENCE [LARGE SCALE GENOMIC DNA]</scope>
    <source>
        <strain evidence="2 3">DSM 45347</strain>
    </source>
</reference>
<dbReference type="GO" id="GO:0016740">
    <property type="term" value="F:transferase activity"/>
    <property type="evidence" value="ECO:0007669"/>
    <property type="project" value="UniProtKB-KW"/>
</dbReference>
<organism evidence="2 3">
    <name type="scientific">Actinomadura bangladeshensis</name>
    <dbReference type="NCBI Taxonomy" id="453573"/>
    <lineage>
        <taxon>Bacteria</taxon>
        <taxon>Bacillati</taxon>
        <taxon>Actinomycetota</taxon>
        <taxon>Actinomycetes</taxon>
        <taxon>Streptosporangiales</taxon>
        <taxon>Thermomonosporaceae</taxon>
        <taxon>Actinomadura</taxon>
    </lineage>
</organism>
<dbReference type="GO" id="GO:0050566">
    <property type="term" value="F:asparaginyl-tRNA synthase (glutamine-hydrolyzing) activity"/>
    <property type="evidence" value="ECO:0007669"/>
    <property type="project" value="RHEA"/>
</dbReference>
<dbReference type="InterPro" id="IPR003837">
    <property type="entry name" value="GatC"/>
</dbReference>
<keyword evidence="1" id="KW-0648">Protein biosynthesis</keyword>
<name>A0A4R4NX44_9ACTN</name>
<dbReference type="PANTHER" id="PTHR15004">
    <property type="entry name" value="GLUTAMYL-TRNA(GLN) AMIDOTRANSFERASE SUBUNIT C, MITOCHONDRIAL"/>
    <property type="match status" value="1"/>
</dbReference>
<keyword evidence="1" id="KW-0436">Ligase</keyword>
<evidence type="ECO:0000313" key="2">
    <source>
        <dbReference type="EMBL" id="TDC13684.1"/>
    </source>
</evidence>
<dbReference type="Proteomes" id="UP000295431">
    <property type="component" value="Unassembled WGS sequence"/>
</dbReference>
<comment type="function">
    <text evidence="1">Allows the formation of correctly charged Asn-tRNA(Asn) or Gln-tRNA(Gln) through the transamidation of misacylated Asp-tRNA(Asn) or Glu-tRNA(Gln) in organisms which lack either or both of asparaginyl-tRNA or glutaminyl-tRNA synthetases. The reaction takes place in the presence of glutamine and ATP through an activated phospho-Asp-tRNA(Asn) or phospho-Glu-tRNA(Gln).</text>
</comment>
<dbReference type="SUPFAM" id="SSF141000">
    <property type="entry name" value="Glu-tRNAGln amidotransferase C subunit"/>
    <property type="match status" value="1"/>
</dbReference>
<sequence length="116" mass="12425">MFDEHAASDGSTGDGVTGGAITRDEVTHLARLSRLALGDDELDHLAAQLDQIISAVARVQEVAAEDIPPTSHALPLTNVYRTDEVRPCLTPEQALAGAPAAEEQRFRVPRILDEEA</sequence>
<dbReference type="GO" id="GO:0006450">
    <property type="term" value="P:regulation of translational fidelity"/>
    <property type="evidence" value="ECO:0007669"/>
    <property type="project" value="InterPro"/>
</dbReference>
<keyword evidence="1" id="KW-0547">Nucleotide-binding</keyword>
<keyword evidence="1" id="KW-0067">ATP-binding</keyword>
<evidence type="ECO:0000313" key="3">
    <source>
        <dbReference type="Proteomes" id="UP000295431"/>
    </source>
</evidence>
<comment type="caution">
    <text evidence="2">The sequence shown here is derived from an EMBL/GenBank/DDBJ whole genome shotgun (WGS) entry which is preliminary data.</text>
</comment>
<comment type="catalytic activity">
    <reaction evidence="1">
        <text>L-aspartyl-tRNA(Asn) + L-glutamine + ATP + H2O = L-asparaginyl-tRNA(Asn) + L-glutamate + ADP + phosphate + 2 H(+)</text>
        <dbReference type="Rhea" id="RHEA:14513"/>
        <dbReference type="Rhea" id="RHEA-COMP:9674"/>
        <dbReference type="Rhea" id="RHEA-COMP:9677"/>
        <dbReference type="ChEBI" id="CHEBI:15377"/>
        <dbReference type="ChEBI" id="CHEBI:15378"/>
        <dbReference type="ChEBI" id="CHEBI:29985"/>
        <dbReference type="ChEBI" id="CHEBI:30616"/>
        <dbReference type="ChEBI" id="CHEBI:43474"/>
        <dbReference type="ChEBI" id="CHEBI:58359"/>
        <dbReference type="ChEBI" id="CHEBI:78515"/>
        <dbReference type="ChEBI" id="CHEBI:78516"/>
        <dbReference type="ChEBI" id="CHEBI:456216"/>
    </reaction>
</comment>
<comment type="subunit">
    <text evidence="1">Heterotrimer of A, B and C subunits.</text>
</comment>
<dbReference type="NCBIfam" id="TIGR00135">
    <property type="entry name" value="gatC"/>
    <property type="match status" value="1"/>
</dbReference>
<keyword evidence="2" id="KW-0808">Transferase</keyword>
<dbReference type="RefSeq" id="WP_131940909.1">
    <property type="nucleotide sequence ID" value="NZ_BAAAMX010000023.1"/>
</dbReference>
<accession>A0A4R4NX44</accession>
<protein>
    <recommendedName>
        <fullName evidence="1">Aspartyl/glutamyl-tRNA(Asn/Gln) amidotransferase subunit C</fullName>
        <shortName evidence="1">Asp/Glu-ADT subunit C</shortName>
        <ecNumber evidence="1">6.3.5.-</ecNumber>
    </recommendedName>
</protein>
<dbReference type="Pfam" id="PF02686">
    <property type="entry name" value="GatC"/>
    <property type="match status" value="1"/>
</dbReference>
<dbReference type="GO" id="GO:0005524">
    <property type="term" value="F:ATP binding"/>
    <property type="evidence" value="ECO:0007669"/>
    <property type="project" value="UniProtKB-KW"/>
</dbReference>
<proteinExistence type="inferred from homology"/>
<dbReference type="GO" id="GO:0006412">
    <property type="term" value="P:translation"/>
    <property type="evidence" value="ECO:0007669"/>
    <property type="project" value="UniProtKB-UniRule"/>
</dbReference>
<dbReference type="HAMAP" id="MF_00122">
    <property type="entry name" value="GatC"/>
    <property type="match status" value="1"/>
</dbReference>
<comment type="similarity">
    <text evidence="1">Belongs to the GatC family.</text>
</comment>
<dbReference type="InterPro" id="IPR036113">
    <property type="entry name" value="Asp/Glu-ADT_sf_sub_c"/>
</dbReference>
<dbReference type="Gene3D" id="1.10.20.60">
    <property type="entry name" value="Glu-tRNAGln amidotransferase C subunit, N-terminal domain"/>
    <property type="match status" value="1"/>
</dbReference>
<dbReference type="AlphaFoldDB" id="A0A4R4NX44"/>
<comment type="catalytic activity">
    <reaction evidence="1">
        <text>L-glutamyl-tRNA(Gln) + L-glutamine + ATP + H2O = L-glutaminyl-tRNA(Gln) + L-glutamate + ADP + phosphate + H(+)</text>
        <dbReference type="Rhea" id="RHEA:17521"/>
        <dbReference type="Rhea" id="RHEA-COMP:9681"/>
        <dbReference type="Rhea" id="RHEA-COMP:9684"/>
        <dbReference type="ChEBI" id="CHEBI:15377"/>
        <dbReference type="ChEBI" id="CHEBI:15378"/>
        <dbReference type="ChEBI" id="CHEBI:29985"/>
        <dbReference type="ChEBI" id="CHEBI:30616"/>
        <dbReference type="ChEBI" id="CHEBI:43474"/>
        <dbReference type="ChEBI" id="CHEBI:58359"/>
        <dbReference type="ChEBI" id="CHEBI:78520"/>
        <dbReference type="ChEBI" id="CHEBI:78521"/>
        <dbReference type="ChEBI" id="CHEBI:456216"/>
    </reaction>
</comment>
<dbReference type="PANTHER" id="PTHR15004:SF0">
    <property type="entry name" value="GLUTAMYL-TRNA(GLN) AMIDOTRANSFERASE SUBUNIT C, MITOCHONDRIAL"/>
    <property type="match status" value="1"/>
</dbReference>